<reference evidence="3" key="1">
    <citation type="journal article" date="2019" name="Int. J. Syst. Evol. Microbiol.">
        <title>The Global Catalogue of Microorganisms (GCM) 10K type strain sequencing project: providing services to taxonomists for standard genome sequencing and annotation.</title>
        <authorList>
            <consortium name="The Broad Institute Genomics Platform"/>
            <consortium name="The Broad Institute Genome Sequencing Center for Infectious Disease"/>
            <person name="Wu L."/>
            <person name="Ma J."/>
        </authorList>
    </citation>
    <scope>NUCLEOTIDE SEQUENCE [LARGE SCALE GENOMIC DNA]</scope>
    <source>
        <strain evidence="3">CGMCC 1.12966</strain>
    </source>
</reference>
<keyword evidence="1" id="KW-1133">Transmembrane helix</keyword>
<proteinExistence type="predicted"/>
<keyword evidence="3" id="KW-1185">Reference proteome</keyword>
<comment type="caution">
    <text evidence="2">The sequence shown here is derived from an EMBL/GenBank/DDBJ whole genome shotgun (WGS) entry which is preliminary data.</text>
</comment>
<evidence type="ECO:0000313" key="2">
    <source>
        <dbReference type="EMBL" id="GHE44375.1"/>
    </source>
</evidence>
<keyword evidence="1" id="KW-0472">Membrane</keyword>
<protein>
    <submittedName>
        <fullName evidence="2">Uncharacterized protein</fullName>
    </submittedName>
</protein>
<dbReference type="EMBL" id="BNAF01000012">
    <property type="protein sequence ID" value="GHE44375.1"/>
    <property type="molecule type" value="Genomic_DNA"/>
</dbReference>
<feature type="transmembrane region" description="Helical" evidence="1">
    <location>
        <begin position="12"/>
        <end position="30"/>
    </location>
</feature>
<feature type="transmembrane region" description="Helical" evidence="1">
    <location>
        <begin position="50"/>
        <end position="69"/>
    </location>
</feature>
<name>A0ABQ3I138_9SPHI</name>
<gene>
    <name evidence="2" type="ORF">GCM10017764_29470</name>
</gene>
<evidence type="ECO:0000313" key="3">
    <source>
        <dbReference type="Proteomes" id="UP000620550"/>
    </source>
</evidence>
<evidence type="ECO:0000256" key="1">
    <source>
        <dbReference type="SAM" id="Phobius"/>
    </source>
</evidence>
<sequence length="224" mass="26482">MSQDNKPDKQPLALFIFIAFLLLWFFYSLYKHWNGIIEPENGYNGIDTIVGMGGLLLNAVTIYFVYITYQQQRDQIIEQSKHLEKTDEQVEFERVLSVLYQQLQFTLINLKNNTYKLAMEEIGDIELSYEDIAQHFSTNEQRYTDYIFSVAENIQLLNRIIVDNTLPVDKREYLRKIAVSNIGMEYFDLVMQLRIANRKAFDGRHFHKKQFEIISSIKKKIVTT</sequence>
<dbReference type="RefSeq" id="WP_189627469.1">
    <property type="nucleotide sequence ID" value="NZ_BNAF01000012.1"/>
</dbReference>
<accession>A0ABQ3I138</accession>
<organism evidence="2 3">
    <name type="scientific">Sphingobacterium griseoflavum</name>
    <dbReference type="NCBI Taxonomy" id="1474952"/>
    <lineage>
        <taxon>Bacteria</taxon>
        <taxon>Pseudomonadati</taxon>
        <taxon>Bacteroidota</taxon>
        <taxon>Sphingobacteriia</taxon>
        <taxon>Sphingobacteriales</taxon>
        <taxon>Sphingobacteriaceae</taxon>
        <taxon>Sphingobacterium</taxon>
    </lineage>
</organism>
<dbReference type="Proteomes" id="UP000620550">
    <property type="component" value="Unassembled WGS sequence"/>
</dbReference>
<keyword evidence="1" id="KW-0812">Transmembrane</keyword>